<dbReference type="AlphaFoldDB" id="A0A2A2LV33"/>
<dbReference type="Gene3D" id="3.30.40.10">
    <property type="entry name" value="Zinc/RING finger domain, C3HC4 (zinc finger)"/>
    <property type="match status" value="1"/>
</dbReference>
<comment type="caution">
    <text evidence="6">The sequence shown here is derived from an EMBL/GenBank/DDBJ whole genome shotgun (WGS) entry which is preliminary data.</text>
</comment>
<dbReference type="InterPro" id="IPR013083">
    <property type="entry name" value="Znf_RING/FYVE/PHD"/>
</dbReference>
<gene>
    <name evidence="6" type="ORF">WR25_03019</name>
</gene>
<dbReference type="PANTHER" id="PTHR22996:SF0">
    <property type="entry name" value="RE60872P-RELATED"/>
    <property type="match status" value="1"/>
</dbReference>
<accession>A0A2A2LV33</accession>
<dbReference type="STRING" id="2018661.A0A2A2LV33"/>
<protein>
    <recommendedName>
        <fullName evidence="5">RING-type domain-containing protein</fullName>
    </recommendedName>
</protein>
<evidence type="ECO:0000259" key="5">
    <source>
        <dbReference type="PROSITE" id="PS50089"/>
    </source>
</evidence>
<dbReference type="Proteomes" id="UP000218231">
    <property type="component" value="Unassembled WGS sequence"/>
</dbReference>
<dbReference type="GO" id="GO:0008270">
    <property type="term" value="F:zinc ion binding"/>
    <property type="evidence" value="ECO:0007669"/>
    <property type="project" value="UniProtKB-KW"/>
</dbReference>
<dbReference type="FunFam" id="3.30.40.10:FF:000625">
    <property type="entry name" value="E3 ubiquitin ligase Rnf157"/>
    <property type="match status" value="1"/>
</dbReference>
<proteinExistence type="predicted"/>
<dbReference type="PANTHER" id="PTHR22996">
    <property type="entry name" value="MAHOGUNIN"/>
    <property type="match status" value="1"/>
</dbReference>
<dbReference type="SMART" id="SM00184">
    <property type="entry name" value="RING"/>
    <property type="match status" value="1"/>
</dbReference>
<dbReference type="PROSITE" id="PS50089">
    <property type="entry name" value="ZF_RING_2"/>
    <property type="match status" value="1"/>
</dbReference>
<feature type="region of interest" description="Disordered" evidence="4">
    <location>
        <begin position="416"/>
        <end position="500"/>
    </location>
</feature>
<feature type="compositionally biased region" description="Polar residues" evidence="4">
    <location>
        <begin position="427"/>
        <end position="454"/>
    </location>
</feature>
<dbReference type="Pfam" id="PF13920">
    <property type="entry name" value="zf-C3HC4_3"/>
    <property type="match status" value="1"/>
</dbReference>
<dbReference type="SUPFAM" id="SSF57850">
    <property type="entry name" value="RING/U-box"/>
    <property type="match status" value="1"/>
</dbReference>
<keyword evidence="2" id="KW-0862">Zinc</keyword>
<reference evidence="6 7" key="1">
    <citation type="journal article" date="2017" name="Curr. Biol.">
        <title>Genome architecture and evolution of a unichromosomal asexual nematode.</title>
        <authorList>
            <person name="Fradin H."/>
            <person name="Zegar C."/>
            <person name="Gutwein M."/>
            <person name="Lucas J."/>
            <person name="Kovtun M."/>
            <person name="Corcoran D."/>
            <person name="Baugh L.R."/>
            <person name="Kiontke K."/>
            <person name="Gunsalus K."/>
            <person name="Fitch D.H."/>
            <person name="Piano F."/>
        </authorList>
    </citation>
    <scope>NUCLEOTIDE SEQUENCE [LARGE SCALE GENOMIC DNA]</scope>
    <source>
        <strain evidence="6">PF1309</strain>
    </source>
</reference>
<organism evidence="6 7">
    <name type="scientific">Diploscapter pachys</name>
    <dbReference type="NCBI Taxonomy" id="2018661"/>
    <lineage>
        <taxon>Eukaryota</taxon>
        <taxon>Metazoa</taxon>
        <taxon>Ecdysozoa</taxon>
        <taxon>Nematoda</taxon>
        <taxon>Chromadorea</taxon>
        <taxon>Rhabditida</taxon>
        <taxon>Rhabditina</taxon>
        <taxon>Rhabditomorpha</taxon>
        <taxon>Rhabditoidea</taxon>
        <taxon>Rhabditidae</taxon>
        <taxon>Diploscapter</taxon>
    </lineage>
</organism>
<feature type="domain" description="RING-type" evidence="5">
    <location>
        <begin position="274"/>
        <end position="313"/>
    </location>
</feature>
<feature type="compositionally biased region" description="Low complexity" evidence="4">
    <location>
        <begin position="13"/>
        <end position="22"/>
    </location>
</feature>
<keyword evidence="1 3" id="KW-0479">Metal-binding</keyword>
<sequence length="500" mass="55477">MGQVSSRMGGLGLRRPLGRRNGQTQDDDADPEQATFSTSIGSYFGSHFLMCGGRFDIAKPEAYLFGENSDLDLLGNRAVPFPHPAPLGSDEVHPLNLMINIRKESVKFTRVREEDGSLSANLYRVEFTLDADCPCSVQILFNARELYQDGEIQFVYRNKRVINSEVYHFDMGSDQTFNNYIFDASRWDISELAYMGGMYFSIVLVIQTEGVDRAQMQSTMCTVDVANDNSRALILKPLRQKIACDGVVYLLQEIFGIENKEPTGEGSEDGGLECIICMSDVRDTVILPCRHLCICNNCADTLRYKLNNCPICRSPFRALIQLKAKRMLRNQMYETVTLVEGLNGPLNHGNGGYEREEIVAEGGGSHSKKHRRQRSRAAVQLQQVLTIEKLAANGLADEESVGEANDSIRLNYLNKEEKSSVDDSESLRTPVNSSSFANTVSTNDSPRKQLSSPSHVVVDLPSNEVNEEDESSSSLEESDSSSSESEESMKSSSTGDDAEK</sequence>
<dbReference type="GO" id="GO:0016567">
    <property type="term" value="P:protein ubiquitination"/>
    <property type="evidence" value="ECO:0007669"/>
    <property type="project" value="TreeGrafter"/>
</dbReference>
<keyword evidence="7" id="KW-1185">Reference proteome</keyword>
<feature type="compositionally biased region" description="Acidic residues" evidence="4">
    <location>
        <begin position="465"/>
        <end position="479"/>
    </location>
</feature>
<evidence type="ECO:0000313" key="7">
    <source>
        <dbReference type="Proteomes" id="UP000218231"/>
    </source>
</evidence>
<feature type="region of interest" description="Disordered" evidence="4">
    <location>
        <begin position="1"/>
        <end position="34"/>
    </location>
</feature>
<evidence type="ECO:0000256" key="4">
    <source>
        <dbReference type="SAM" id="MobiDB-lite"/>
    </source>
</evidence>
<dbReference type="InterPro" id="IPR001841">
    <property type="entry name" value="Znf_RING"/>
</dbReference>
<evidence type="ECO:0000256" key="2">
    <source>
        <dbReference type="ARBA" id="ARBA00022833"/>
    </source>
</evidence>
<dbReference type="EMBL" id="LIAE01006423">
    <property type="protein sequence ID" value="PAV89865.1"/>
    <property type="molecule type" value="Genomic_DNA"/>
</dbReference>
<evidence type="ECO:0000256" key="1">
    <source>
        <dbReference type="ARBA" id="ARBA00022771"/>
    </source>
</evidence>
<evidence type="ECO:0000313" key="6">
    <source>
        <dbReference type="EMBL" id="PAV89865.1"/>
    </source>
</evidence>
<name>A0A2A2LV33_9BILA</name>
<dbReference type="GO" id="GO:0005737">
    <property type="term" value="C:cytoplasm"/>
    <property type="evidence" value="ECO:0007669"/>
    <property type="project" value="TreeGrafter"/>
</dbReference>
<evidence type="ECO:0000256" key="3">
    <source>
        <dbReference type="PROSITE-ProRule" id="PRU00175"/>
    </source>
</evidence>
<dbReference type="InterPro" id="IPR045194">
    <property type="entry name" value="MGRN1/RNF157-like"/>
</dbReference>
<keyword evidence="1 3" id="KW-0863">Zinc-finger</keyword>
<dbReference type="GO" id="GO:0061630">
    <property type="term" value="F:ubiquitin protein ligase activity"/>
    <property type="evidence" value="ECO:0007669"/>
    <property type="project" value="UniProtKB-EC"/>
</dbReference>
<dbReference type="OrthoDB" id="10014838at2759"/>